<evidence type="ECO:0000256" key="1">
    <source>
        <dbReference type="ARBA" id="ARBA00004571"/>
    </source>
</evidence>
<evidence type="ECO:0000256" key="10">
    <source>
        <dbReference type="ARBA" id="ARBA00023237"/>
    </source>
</evidence>
<dbReference type="AlphaFoldDB" id="A0A973AA94"/>
<keyword evidence="4" id="KW-0410">Iron transport</keyword>
<evidence type="ECO:0000256" key="8">
    <source>
        <dbReference type="ARBA" id="ARBA00023077"/>
    </source>
</evidence>
<comment type="subcellular location">
    <subcellularLocation>
        <location evidence="1 11">Cell outer membrane</location>
        <topology evidence="1 11">Multi-pass membrane protein</topology>
    </subcellularLocation>
</comment>
<name>A0A973AA94_9GAMM</name>
<dbReference type="GO" id="GO:0009279">
    <property type="term" value="C:cell outer membrane"/>
    <property type="evidence" value="ECO:0007669"/>
    <property type="project" value="UniProtKB-SubCell"/>
</dbReference>
<dbReference type="GO" id="GO:0006826">
    <property type="term" value="P:iron ion transport"/>
    <property type="evidence" value="ECO:0007669"/>
    <property type="project" value="UniProtKB-KW"/>
</dbReference>
<evidence type="ECO:0000256" key="6">
    <source>
        <dbReference type="ARBA" id="ARBA00023004"/>
    </source>
</evidence>
<dbReference type="InterPro" id="IPR011662">
    <property type="entry name" value="Secretin/TonB_short_N"/>
</dbReference>
<protein>
    <submittedName>
        <fullName evidence="14">TonB-dependent receptor</fullName>
    </submittedName>
</protein>
<dbReference type="SMART" id="SM00965">
    <property type="entry name" value="STN"/>
    <property type="match status" value="1"/>
</dbReference>
<feature type="domain" description="Secretin/TonB short N-terminal" evidence="13">
    <location>
        <begin position="80"/>
        <end position="131"/>
    </location>
</feature>
<keyword evidence="3 11" id="KW-1134">Transmembrane beta strand</keyword>
<dbReference type="InterPro" id="IPR012910">
    <property type="entry name" value="Plug_dom"/>
</dbReference>
<dbReference type="PANTHER" id="PTHR32552:SF81">
    <property type="entry name" value="TONB-DEPENDENT OUTER MEMBRANE RECEPTOR"/>
    <property type="match status" value="1"/>
</dbReference>
<evidence type="ECO:0000256" key="5">
    <source>
        <dbReference type="ARBA" id="ARBA00022692"/>
    </source>
</evidence>
<keyword evidence="10 11" id="KW-0998">Cell outer membrane</keyword>
<reference evidence="14" key="1">
    <citation type="submission" date="2020-05" db="EMBL/GenBank/DDBJ databases">
        <title>Sulfur intermediates as new biogeochemical hubs in an aquatic model microbial ecosystem.</title>
        <authorList>
            <person name="Vigneron A."/>
        </authorList>
    </citation>
    <scope>NUCLEOTIDE SEQUENCE</scope>
    <source>
        <strain evidence="14">Bin.250</strain>
    </source>
</reference>
<dbReference type="Pfam" id="PF00593">
    <property type="entry name" value="TonB_dep_Rec_b-barrel"/>
    <property type="match status" value="1"/>
</dbReference>
<keyword evidence="7" id="KW-0406">Ion transport</keyword>
<dbReference type="Proteomes" id="UP000754644">
    <property type="component" value="Unassembled WGS sequence"/>
</dbReference>
<accession>A0A973AA94</accession>
<dbReference type="Pfam" id="PF07715">
    <property type="entry name" value="Plug"/>
    <property type="match status" value="1"/>
</dbReference>
<keyword evidence="2 11" id="KW-0813">Transport</keyword>
<evidence type="ECO:0000256" key="4">
    <source>
        <dbReference type="ARBA" id="ARBA00022496"/>
    </source>
</evidence>
<comment type="similarity">
    <text evidence="11 12">Belongs to the TonB-dependent receptor family.</text>
</comment>
<dbReference type="InterPro" id="IPR000531">
    <property type="entry name" value="Beta-barrel_TonB"/>
</dbReference>
<dbReference type="CDD" id="cd01347">
    <property type="entry name" value="ligand_gated_channel"/>
    <property type="match status" value="1"/>
</dbReference>
<dbReference type="Gene3D" id="3.55.50.30">
    <property type="match status" value="1"/>
</dbReference>
<proteinExistence type="inferred from homology"/>
<keyword evidence="5 11" id="KW-0812">Transmembrane</keyword>
<organism evidence="14 15">
    <name type="scientific">SAR86 cluster bacterium</name>
    <dbReference type="NCBI Taxonomy" id="2030880"/>
    <lineage>
        <taxon>Bacteria</taxon>
        <taxon>Pseudomonadati</taxon>
        <taxon>Pseudomonadota</taxon>
        <taxon>Gammaproteobacteria</taxon>
        <taxon>SAR86 cluster</taxon>
    </lineage>
</organism>
<evidence type="ECO:0000256" key="9">
    <source>
        <dbReference type="ARBA" id="ARBA00023136"/>
    </source>
</evidence>
<evidence type="ECO:0000256" key="11">
    <source>
        <dbReference type="PROSITE-ProRule" id="PRU01360"/>
    </source>
</evidence>
<keyword evidence="6" id="KW-0408">Iron</keyword>
<dbReference type="InterPro" id="IPR039426">
    <property type="entry name" value="TonB-dep_rcpt-like"/>
</dbReference>
<evidence type="ECO:0000313" key="15">
    <source>
        <dbReference type="Proteomes" id="UP000754644"/>
    </source>
</evidence>
<dbReference type="Gene3D" id="2.40.170.20">
    <property type="entry name" value="TonB-dependent receptor, beta-barrel domain"/>
    <property type="match status" value="1"/>
</dbReference>
<evidence type="ECO:0000256" key="2">
    <source>
        <dbReference type="ARBA" id="ARBA00022448"/>
    </source>
</evidence>
<keyword evidence="8 12" id="KW-0798">TonB box</keyword>
<comment type="caution">
    <text evidence="14">The sequence shown here is derived from an EMBL/GenBank/DDBJ whole genome shotgun (WGS) entry which is preliminary data.</text>
</comment>
<evidence type="ECO:0000256" key="3">
    <source>
        <dbReference type="ARBA" id="ARBA00022452"/>
    </source>
</evidence>
<dbReference type="PANTHER" id="PTHR32552">
    <property type="entry name" value="FERRICHROME IRON RECEPTOR-RELATED"/>
    <property type="match status" value="1"/>
</dbReference>
<gene>
    <name evidence="14" type="ORF">HQ497_13080</name>
</gene>
<evidence type="ECO:0000259" key="13">
    <source>
        <dbReference type="SMART" id="SM00965"/>
    </source>
</evidence>
<keyword evidence="14" id="KW-0675">Receptor</keyword>
<keyword evidence="9 11" id="KW-0472">Membrane</keyword>
<dbReference type="SUPFAM" id="SSF56935">
    <property type="entry name" value="Porins"/>
    <property type="match status" value="1"/>
</dbReference>
<dbReference type="Pfam" id="PF07660">
    <property type="entry name" value="STN"/>
    <property type="match status" value="1"/>
</dbReference>
<evidence type="ECO:0000256" key="7">
    <source>
        <dbReference type="ARBA" id="ARBA00023065"/>
    </source>
</evidence>
<sequence length="881" mass="96247">MFDVAWRKILPDSSSLQAGKNSVARLLVSYCARCLSLTCLMLAACQLQASQVNINSVINFNIPAQRADLSLIAFAEQSNQTLVFPFDKAKDKRANSLVGSYPIYDALERLLKGTGLQIAIGEQGQLRIISQYVDSGDVQLNKSNRNNSLLGNFGAAFLSLFTVLQASAEDAVSSNTTDFAMEEIIVTAQKREASLQSTPIAITAITAGMIENAQIDDIRDINRLAPSLTYNQAPAGLQLYIRGVGQDAPTVGNSPGVAIYVDGVYQGQQFANTATFQDMERIEVLRGPQGTLYGRNSTGGNINIISKQPDFDPSFKVGITGASFNTSRVNLVANGGLIDDTLAVRASFAVDDRDGYRTNLFNGKDMDYARVEAGTLAVLYTPADNIDWIVRADYQESHTDGRPMTYAERVVGSGASPLAFGGKSVTDDASKLYHDTPDSEVRRFWGVNGTLTWDLDDLQVKSITSFRESTTATSLDSDGTNLAFVIIESQSESQELSQEIDLLGSAFNDAMEWIVGASYYRNKAATTPYTTLPFLTAIFPAFPPINNLKDEPTTVIFVDTAFQESLVSIGAFAQATYSISDKLRTTLGVRFTRDEKDNVQSSVSNLIPPADQCRALSVSKSWTSPTYKLGVDYDLNETLMTYGSVSRGFKAGGFNAGRCNDSFDEEIVTAYEIGVKSALFDRQLILNGAAYFYDYTDMQVRSFLTDHVEIDNAAESTIYGLELEFVATPAAGLQLDGGINLQRGKYDTASLDDPMVPGIALDDISGNRLLRSPDLKVNVGVQYTLGLASGGSLQVRYDAAYTDDYYVDPFENSFANIESNTIQNARLTWRNMENNLFLQLFVENLTNEEYFEWKLSAAAVGGTSASWAPPRVFGLRLNYSH</sequence>
<dbReference type="EMBL" id="JABMOJ010000494">
    <property type="protein sequence ID" value="NQV66287.1"/>
    <property type="molecule type" value="Genomic_DNA"/>
</dbReference>
<evidence type="ECO:0000256" key="12">
    <source>
        <dbReference type="RuleBase" id="RU003357"/>
    </source>
</evidence>
<dbReference type="PROSITE" id="PS52016">
    <property type="entry name" value="TONB_DEPENDENT_REC_3"/>
    <property type="match status" value="1"/>
</dbReference>
<dbReference type="InterPro" id="IPR036942">
    <property type="entry name" value="Beta-barrel_TonB_sf"/>
</dbReference>
<evidence type="ECO:0000313" key="14">
    <source>
        <dbReference type="EMBL" id="NQV66287.1"/>
    </source>
</evidence>